<reference evidence="3 4" key="1">
    <citation type="journal article" date="2015" name="Microbiome">
        <title>Genomic resolution of linkages in carbon, nitrogen, and sulfur cycling among widespread estuary sediment bacteria.</title>
        <authorList>
            <person name="Baker B.J."/>
            <person name="Lazar C.S."/>
            <person name="Teske A.P."/>
            <person name="Dick G.J."/>
        </authorList>
    </citation>
    <scope>NUCLEOTIDE SEQUENCE [LARGE SCALE GENOMIC DNA]</scope>
    <source>
        <strain evidence="3">SM23_42</strain>
    </source>
</reference>
<accession>A0A0S8FNR2</accession>
<organism evidence="3 4">
    <name type="scientific">candidate division WOR_3 bacterium SM23_42</name>
    <dbReference type="NCBI Taxonomy" id="1703779"/>
    <lineage>
        <taxon>Bacteria</taxon>
        <taxon>Bacteria division WOR-3</taxon>
    </lineage>
</organism>
<gene>
    <name evidence="3" type="ORF">AMJ83_11135</name>
</gene>
<dbReference type="EMBL" id="LJUJ01000040">
    <property type="protein sequence ID" value="KPK62376.1"/>
    <property type="molecule type" value="Genomic_DNA"/>
</dbReference>
<dbReference type="Pfam" id="PF00534">
    <property type="entry name" value="Glycos_transf_1"/>
    <property type="match status" value="1"/>
</dbReference>
<dbReference type="STRING" id="1703779.AMJ83_11135"/>
<dbReference type="InterPro" id="IPR001296">
    <property type="entry name" value="Glyco_trans_1"/>
</dbReference>
<feature type="domain" description="Glycosyltransferase subfamily 4-like N-terminal" evidence="2">
    <location>
        <begin position="18"/>
        <end position="187"/>
    </location>
</feature>
<comment type="caution">
    <text evidence="3">The sequence shown here is derived from an EMBL/GenBank/DDBJ whole genome shotgun (WGS) entry which is preliminary data.</text>
</comment>
<evidence type="ECO:0000259" key="1">
    <source>
        <dbReference type="Pfam" id="PF00534"/>
    </source>
</evidence>
<proteinExistence type="predicted"/>
<dbReference type="SUPFAM" id="SSF53756">
    <property type="entry name" value="UDP-Glycosyltransferase/glycogen phosphorylase"/>
    <property type="match status" value="1"/>
</dbReference>
<dbReference type="AlphaFoldDB" id="A0A0S8FNR2"/>
<dbReference type="CDD" id="cd03801">
    <property type="entry name" value="GT4_PimA-like"/>
    <property type="match status" value="1"/>
</dbReference>
<dbReference type="PANTHER" id="PTHR12526">
    <property type="entry name" value="GLYCOSYLTRANSFERASE"/>
    <property type="match status" value="1"/>
</dbReference>
<dbReference type="GO" id="GO:0016757">
    <property type="term" value="F:glycosyltransferase activity"/>
    <property type="evidence" value="ECO:0007669"/>
    <property type="project" value="InterPro"/>
</dbReference>
<evidence type="ECO:0008006" key="5">
    <source>
        <dbReference type="Google" id="ProtNLM"/>
    </source>
</evidence>
<dbReference type="InterPro" id="IPR028098">
    <property type="entry name" value="Glyco_trans_4-like_N"/>
</dbReference>
<dbReference type="Pfam" id="PF13439">
    <property type="entry name" value="Glyco_transf_4"/>
    <property type="match status" value="1"/>
</dbReference>
<name>A0A0S8FNR2_UNCW3</name>
<evidence type="ECO:0000259" key="2">
    <source>
        <dbReference type="Pfam" id="PF13439"/>
    </source>
</evidence>
<feature type="domain" description="Glycosyl transferase family 1" evidence="1">
    <location>
        <begin position="198"/>
        <end position="365"/>
    </location>
</feature>
<protein>
    <recommendedName>
        <fullName evidence="5">Glycosyltransferase subfamily 4-like N-terminal domain-containing protein</fullName>
    </recommendedName>
</protein>
<dbReference type="Gene3D" id="3.40.50.2000">
    <property type="entry name" value="Glycogen Phosphorylase B"/>
    <property type="match status" value="2"/>
</dbReference>
<sequence>MSLEEPLRCGGQYGPFFLSRALASLGHEVHVICRGRKGDEKHQKLDGVDVHRYHSYSHIGGTRQSMSLSLHRLVLFIKLVERYEFDVINAQTPIVFESFVAKRKHLPIVYISQGVIGMYAKNLSMSARDLLNKMAMRFLSIPAAKHTFRKCDKILGVAKDDVMKIAEHFKIKQDKLALIHNGVDLSRFNTQVDAGGIRAKYKLDGKNVILFLGRLHPHKGVHNIIEAAPSVIRDFPNSIFLIVGVVDSPGYQKELAKRIFNSRLDSHIRIINDVSERQKPEYYRAADMSIIFSEGYDPAPNTIIESMACGLPIISVDFPARYEKIKHGINCLMVPEGDVDGLAKAIKKLLSEKDYARVMGELNYKMARYNYDARFAAERFVELVKNISK</sequence>
<evidence type="ECO:0000313" key="3">
    <source>
        <dbReference type="EMBL" id="KPK62376.1"/>
    </source>
</evidence>
<dbReference type="Proteomes" id="UP000051373">
    <property type="component" value="Unassembled WGS sequence"/>
</dbReference>
<evidence type="ECO:0000313" key="4">
    <source>
        <dbReference type="Proteomes" id="UP000051373"/>
    </source>
</evidence>